<keyword evidence="6" id="KW-1185">Reference proteome</keyword>
<dbReference type="EMBL" id="CP045906">
    <property type="protein sequence ID" value="QQP34912.1"/>
    <property type="molecule type" value="Genomic_DNA"/>
</dbReference>
<gene>
    <name evidence="5" type="ORF">FKW44_022963</name>
</gene>
<dbReference type="Proteomes" id="UP000595437">
    <property type="component" value="Chromosome 17"/>
</dbReference>
<dbReference type="Pfam" id="PF26022">
    <property type="entry name" value="CC_Liprin_beta"/>
    <property type="match status" value="1"/>
</dbReference>
<dbReference type="GO" id="GO:0007528">
    <property type="term" value="P:neuromuscular junction development"/>
    <property type="evidence" value="ECO:0007669"/>
    <property type="project" value="TreeGrafter"/>
</dbReference>
<dbReference type="PANTHER" id="PTHR12587">
    <property type="entry name" value="LAR INTERACTING PROTEIN LIP -RELATED PROTEIN"/>
    <property type="match status" value="1"/>
</dbReference>
<accession>A0A7T8GNN5</accession>
<evidence type="ECO:0000259" key="4">
    <source>
        <dbReference type="Pfam" id="PF26022"/>
    </source>
</evidence>
<dbReference type="GO" id="GO:0048786">
    <property type="term" value="C:presynaptic active zone"/>
    <property type="evidence" value="ECO:0007669"/>
    <property type="project" value="TreeGrafter"/>
</dbReference>
<keyword evidence="1" id="KW-0677">Repeat</keyword>
<sequence length="187" mass="21381">VAVLSRQIDGQTNKIYDLEKILDDKKDVLRKTEDVLSREILSRSSLETKKLELLSEIANLKLKQAATERENSELRKKLDYVSKYPPEPSHVFAPSMFGTTPRRPRARSSNTSSSKTPSLPLETHFNYYHDEEDEEEDTATLRRHPPRRRSPSSHGGSVPNIAALCDRKTPNNTFKRNYSRASVEKSI</sequence>
<evidence type="ECO:0000256" key="2">
    <source>
        <dbReference type="SAM" id="Coils"/>
    </source>
</evidence>
<evidence type="ECO:0000256" key="1">
    <source>
        <dbReference type="ARBA" id="ARBA00022737"/>
    </source>
</evidence>
<dbReference type="InterPro" id="IPR029515">
    <property type="entry name" value="Liprin"/>
</dbReference>
<organism evidence="5 6">
    <name type="scientific">Caligus rogercresseyi</name>
    <name type="common">Sea louse</name>
    <dbReference type="NCBI Taxonomy" id="217165"/>
    <lineage>
        <taxon>Eukaryota</taxon>
        <taxon>Metazoa</taxon>
        <taxon>Ecdysozoa</taxon>
        <taxon>Arthropoda</taxon>
        <taxon>Crustacea</taxon>
        <taxon>Multicrustacea</taxon>
        <taxon>Hexanauplia</taxon>
        <taxon>Copepoda</taxon>
        <taxon>Siphonostomatoida</taxon>
        <taxon>Caligidae</taxon>
        <taxon>Caligus</taxon>
    </lineage>
</organism>
<dbReference type="InterPro" id="IPR058914">
    <property type="entry name" value="LIPB1/2_CC"/>
</dbReference>
<evidence type="ECO:0000256" key="3">
    <source>
        <dbReference type="SAM" id="MobiDB-lite"/>
    </source>
</evidence>
<dbReference type="PANTHER" id="PTHR12587:SF14">
    <property type="entry name" value="AT31531P"/>
    <property type="match status" value="1"/>
</dbReference>
<feature type="compositionally biased region" description="Basic residues" evidence="3">
    <location>
        <begin position="141"/>
        <end position="151"/>
    </location>
</feature>
<evidence type="ECO:0000313" key="5">
    <source>
        <dbReference type="EMBL" id="QQP34912.1"/>
    </source>
</evidence>
<evidence type="ECO:0000313" key="6">
    <source>
        <dbReference type="Proteomes" id="UP000595437"/>
    </source>
</evidence>
<keyword evidence="2" id="KW-0175">Coiled coil</keyword>
<feature type="domain" description="Liprin-beta-1/2 coiled-coil" evidence="4">
    <location>
        <begin position="1"/>
        <end position="79"/>
    </location>
</feature>
<protein>
    <submittedName>
        <fullName evidence="5">PTPRF interacting protein_ binding protein 1 (Liprin beta 1)</fullName>
    </submittedName>
</protein>
<feature type="compositionally biased region" description="Low complexity" evidence="3">
    <location>
        <begin position="107"/>
        <end position="120"/>
    </location>
</feature>
<proteinExistence type="predicted"/>
<dbReference type="AlphaFoldDB" id="A0A7T8GNN5"/>
<feature type="compositionally biased region" description="Polar residues" evidence="3">
    <location>
        <begin position="170"/>
        <end position="180"/>
    </location>
</feature>
<reference evidence="6" key="1">
    <citation type="submission" date="2021-01" db="EMBL/GenBank/DDBJ databases">
        <title>Caligus Genome Assembly.</title>
        <authorList>
            <person name="Gallardo-Escarate C."/>
        </authorList>
    </citation>
    <scope>NUCLEOTIDE SEQUENCE [LARGE SCALE GENOMIC DNA]</scope>
</reference>
<feature type="coiled-coil region" evidence="2">
    <location>
        <begin position="43"/>
        <end position="77"/>
    </location>
</feature>
<feature type="non-terminal residue" evidence="5">
    <location>
        <position position="1"/>
    </location>
</feature>
<name>A0A7T8GNN5_CALRO</name>
<feature type="non-terminal residue" evidence="5">
    <location>
        <position position="187"/>
    </location>
</feature>
<feature type="region of interest" description="Disordered" evidence="3">
    <location>
        <begin position="89"/>
        <end position="187"/>
    </location>
</feature>